<keyword evidence="5 6" id="KW-0804">Transcription</keyword>
<evidence type="ECO:0000313" key="10">
    <source>
        <dbReference type="Proteomes" id="UP001596150"/>
    </source>
</evidence>
<dbReference type="InterPro" id="IPR007627">
    <property type="entry name" value="RNA_pol_sigma70_r2"/>
</dbReference>
<dbReference type="NCBIfam" id="TIGR02937">
    <property type="entry name" value="sigma70-ECF"/>
    <property type="match status" value="1"/>
</dbReference>
<protein>
    <recommendedName>
        <fullName evidence="6">RNA polymerase sigma factor</fullName>
    </recommendedName>
</protein>
<dbReference type="SUPFAM" id="SSF88659">
    <property type="entry name" value="Sigma3 and sigma4 domains of RNA polymerase sigma factors"/>
    <property type="match status" value="1"/>
</dbReference>
<reference evidence="10" key="1">
    <citation type="journal article" date="2019" name="Int. J. Syst. Evol. Microbiol.">
        <title>The Global Catalogue of Microorganisms (GCM) 10K type strain sequencing project: providing services to taxonomists for standard genome sequencing and annotation.</title>
        <authorList>
            <consortium name="The Broad Institute Genomics Platform"/>
            <consortium name="The Broad Institute Genome Sequencing Center for Infectious Disease"/>
            <person name="Wu L."/>
            <person name="Ma J."/>
        </authorList>
    </citation>
    <scope>NUCLEOTIDE SEQUENCE [LARGE SCALE GENOMIC DNA]</scope>
    <source>
        <strain evidence="10">KACC 12633</strain>
    </source>
</reference>
<dbReference type="InterPro" id="IPR014284">
    <property type="entry name" value="RNA_pol_sigma-70_dom"/>
</dbReference>
<dbReference type="SUPFAM" id="SSF88946">
    <property type="entry name" value="Sigma2 domain of RNA polymerase sigma factors"/>
    <property type="match status" value="1"/>
</dbReference>
<name>A0ABW0Q115_9HYPH</name>
<dbReference type="InterPro" id="IPR036388">
    <property type="entry name" value="WH-like_DNA-bd_sf"/>
</dbReference>
<evidence type="ECO:0000256" key="5">
    <source>
        <dbReference type="ARBA" id="ARBA00023163"/>
    </source>
</evidence>
<proteinExistence type="inferred from homology"/>
<dbReference type="Pfam" id="PF04542">
    <property type="entry name" value="Sigma70_r2"/>
    <property type="match status" value="1"/>
</dbReference>
<keyword evidence="3 6" id="KW-0731">Sigma factor</keyword>
<comment type="similarity">
    <text evidence="1 6">Belongs to the sigma-70 factor family. ECF subfamily.</text>
</comment>
<keyword evidence="10" id="KW-1185">Reference proteome</keyword>
<dbReference type="Gene3D" id="1.10.10.10">
    <property type="entry name" value="Winged helix-like DNA-binding domain superfamily/Winged helix DNA-binding domain"/>
    <property type="match status" value="1"/>
</dbReference>
<comment type="caution">
    <text evidence="9">The sequence shown here is derived from an EMBL/GenBank/DDBJ whole genome shotgun (WGS) entry which is preliminary data.</text>
</comment>
<dbReference type="PANTHER" id="PTHR43133">
    <property type="entry name" value="RNA POLYMERASE ECF-TYPE SIGMA FACTO"/>
    <property type="match status" value="1"/>
</dbReference>
<evidence type="ECO:0000259" key="8">
    <source>
        <dbReference type="Pfam" id="PF08281"/>
    </source>
</evidence>
<dbReference type="Proteomes" id="UP001596150">
    <property type="component" value="Unassembled WGS sequence"/>
</dbReference>
<evidence type="ECO:0000256" key="1">
    <source>
        <dbReference type="ARBA" id="ARBA00010641"/>
    </source>
</evidence>
<dbReference type="PROSITE" id="PS01063">
    <property type="entry name" value="SIGMA70_ECF"/>
    <property type="match status" value="1"/>
</dbReference>
<gene>
    <name evidence="9" type="ORF">ACFPP9_18280</name>
</gene>
<dbReference type="PANTHER" id="PTHR43133:SF51">
    <property type="entry name" value="RNA POLYMERASE SIGMA FACTOR"/>
    <property type="match status" value="1"/>
</dbReference>
<dbReference type="InterPro" id="IPR000838">
    <property type="entry name" value="RNA_pol_sigma70_ECF_CS"/>
</dbReference>
<keyword evidence="4 6" id="KW-0238">DNA-binding</keyword>
<dbReference type="NCBIfam" id="NF008888">
    <property type="entry name" value="PRK11922.1"/>
    <property type="match status" value="1"/>
</dbReference>
<dbReference type="InterPro" id="IPR013325">
    <property type="entry name" value="RNA_pol_sigma_r2"/>
</dbReference>
<evidence type="ECO:0000259" key="7">
    <source>
        <dbReference type="Pfam" id="PF04542"/>
    </source>
</evidence>
<evidence type="ECO:0000256" key="6">
    <source>
        <dbReference type="RuleBase" id="RU000716"/>
    </source>
</evidence>
<feature type="domain" description="RNA polymerase sigma-70 region 2" evidence="7">
    <location>
        <begin position="32"/>
        <end position="96"/>
    </location>
</feature>
<evidence type="ECO:0000256" key="2">
    <source>
        <dbReference type="ARBA" id="ARBA00023015"/>
    </source>
</evidence>
<dbReference type="Pfam" id="PF08281">
    <property type="entry name" value="Sigma70_r4_2"/>
    <property type="match status" value="1"/>
</dbReference>
<organism evidence="9 10">
    <name type="scientific">Kaistia terrae</name>
    <dbReference type="NCBI Taxonomy" id="537017"/>
    <lineage>
        <taxon>Bacteria</taxon>
        <taxon>Pseudomonadati</taxon>
        <taxon>Pseudomonadota</taxon>
        <taxon>Alphaproteobacteria</taxon>
        <taxon>Hyphomicrobiales</taxon>
        <taxon>Kaistiaceae</taxon>
        <taxon>Kaistia</taxon>
    </lineage>
</organism>
<evidence type="ECO:0000313" key="9">
    <source>
        <dbReference type="EMBL" id="MFC5517732.1"/>
    </source>
</evidence>
<sequence length="233" mass="26073">MAGQELARIELGEADLILRALRHEEEAVRTIIRQNNRRLFRLARGLIGSDHEAEDVVQAAYVRAFTKLASFRRDASLGTWLSRIVINEALGRLRRRHPTVEWTEAVEAAATVADIIPFPQQGAGPDPERSMAQREIRQLVEDAIDALPEPFRIVLIARLVEDLSVEETAALFELQPETVKTRLYRARRLLRQALEAKVGDVLGDAFPFGGARCERMADRVVAILASAGTFGER</sequence>
<accession>A0ABW0Q115</accession>
<evidence type="ECO:0000256" key="3">
    <source>
        <dbReference type="ARBA" id="ARBA00023082"/>
    </source>
</evidence>
<dbReference type="InterPro" id="IPR013324">
    <property type="entry name" value="RNA_pol_sigma_r3/r4-like"/>
</dbReference>
<dbReference type="EMBL" id="JBHSML010000012">
    <property type="protein sequence ID" value="MFC5517732.1"/>
    <property type="molecule type" value="Genomic_DNA"/>
</dbReference>
<keyword evidence="2 6" id="KW-0805">Transcription regulation</keyword>
<dbReference type="InterPro" id="IPR013249">
    <property type="entry name" value="RNA_pol_sigma70_r4_t2"/>
</dbReference>
<dbReference type="RefSeq" id="WP_266345128.1">
    <property type="nucleotide sequence ID" value="NZ_JAPKNH010000007.1"/>
</dbReference>
<evidence type="ECO:0000256" key="4">
    <source>
        <dbReference type="ARBA" id="ARBA00023125"/>
    </source>
</evidence>
<feature type="domain" description="RNA polymerase sigma factor 70 region 4 type 2" evidence="8">
    <location>
        <begin position="138"/>
        <end position="190"/>
    </location>
</feature>
<dbReference type="Gene3D" id="1.10.1740.10">
    <property type="match status" value="1"/>
</dbReference>
<dbReference type="InterPro" id="IPR039425">
    <property type="entry name" value="RNA_pol_sigma-70-like"/>
</dbReference>